<gene>
    <name evidence="16" type="ORF">CRX57_28410</name>
</gene>
<organism evidence="16 17">
    <name type="scientific">Pseudomonas putida</name>
    <name type="common">Arthrobacter siderocapsulatus</name>
    <dbReference type="NCBI Taxonomy" id="303"/>
    <lineage>
        <taxon>Bacteria</taxon>
        <taxon>Pseudomonadati</taxon>
        <taxon>Pseudomonadota</taxon>
        <taxon>Gammaproteobacteria</taxon>
        <taxon>Pseudomonadales</taxon>
        <taxon>Pseudomonadaceae</taxon>
        <taxon>Pseudomonas</taxon>
    </lineage>
</organism>
<evidence type="ECO:0000256" key="2">
    <source>
        <dbReference type="ARBA" id="ARBA00009810"/>
    </source>
</evidence>
<evidence type="ECO:0000256" key="4">
    <source>
        <dbReference type="ARBA" id="ARBA00022452"/>
    </source>
</evidence>
<keyword evidence="7" id="KW-0406">Ion transport</keyword>
<feature type="signal peptide" evidence="14">
    <location>
        <begin position="1"/>
        <end position="20"/>
    </location>
</feature>
<keyword evidence="11 12" id="KW-0998">Cell outer membrane</keyword>
<evidence type="ECO:0000259" key="15">
    <source>
        <dbReference type="Pfam" id="PF07715"/>
    </source>
</evidence>
<evidence type="ECO:0000313" key="17">
    <source>
        <dbReference type="Proteomes" id="UP000222460"/>
    </source>
</evidence>
<keyword evidence="5 12" id="KW-0812">Transmembrane</keyword>
<evidence type="ECO:0000256" key="1">
    <source>
        <dbReference type="ARBA" id="ARBA00004571"/>
    </source>
</evidence>
<dbReference type="SUPFAM" id="SSF56935">
    <property type="entry name" value="Porins"/>
    <property type="match status" value="1"/>
</dbReference>
<evidence type="ECO:0000256" key="3">
    <source>
        <dbReference type="ARBA" id="ARBA00022448"/>
    </source>
</evidence>
<keyword evidence="10 16" id="KW-0675">Receptor</keyword>
<keyword evidence="9 12" id="KW-0472">Membrane</keyword>
<dbReference type="PANTHER" id="PTHR32552">
    <property type="entry name" value="FERRICHROME IRON RECEPTOR-RELATED"/>
    <property type="match status" value="1"/>
</dbReference>
<dbReference type="AlphaFoldDB" id="A0A2C5WH67"/>
<dbReference type="Proteomes" id="UP000222460">
    <property type="component" value="Unassembled WGS sequence"/>
</dbReference>
<comment type="caution">
    <text evidence="16">The sequence shown here is derived from an EMBL/GenBank/DDBJ whole genome shotgun (WGS) entry which is preliminary data.</text>
</comment>
<evidence type="ECO:0000256" key="11">
    <source>
        <dbReference type="ARBA" id="ARBA00023237"/>
    </source>
</evidence>
<dbReference type="GO" id="GO:0009279">
    <property type="term" value="C:cell outer membrane"/>
    <property type="evidence" value="ECO:0007669"/>
    <property type="project" value="UniProtKB-SubCell"/>
</dbReference>
<evidence type="ECO:0000256" key="14">
    <source>
        <dbReference type="SAM" id="SignalP"/>
    </source>
</evidence>
<dbReference type="EMBL" id="PDKZ01000002">
    <property type="protein sequence ID" value="PHH44142.1"/>
    <property type="molecule type" value="Genomic_DNA"/>
</dbReference>
<keyword evidence="8" id="KW-0798">TonB box</keyword>
<dbReference type="InterPro" id="IPR036942">
    <property type="entry name" value="Beta-barrel_TonB_sf"/>
</dbReference>
<protein>
    <submittedName>
        <fullName evidence="16">TonB-dependent siderophore receptor</fullName>
    </submittedName>
</protein>
<proteinExistence type="inferred from homology"/>
<dbReference type="Gene3D" id="2.40.170.20">
    <property type="entry name" value="TonB-dependent receptor, beta-barrel domain"/>
    <property type="match status" value="1"/>
</dbReference>
<keyword evidence="4 12" id="KW-1134">Transmembrane beta strand</keyword>
<keyword evidence="6 14" id="KW-0732">Signal</keyword>
<evidence type="ECO:0000256" key="6">
    <source>
        <dbReference type="ARBA" id="ARBA00022729"/>
    </source>
</evidence>
<evidence type="ECO:0000256" key="12">
    <source>
        <dbReference type="PROSITE-ProRule" id="PRU01360"/>
    </source>
</evidence>
<accession>A0A2C5WH67</accession>
<evidence type="ECO:0000256" key="7">
    <source>
        <dbReference type="ARBA" id="ARBA00023065"/>
    </source>
</evidence>
<evidence type="ECO:0000256" key="10">
    <source>
        <dbReference type="ARBA" id="ARBA00023170"/>
    </source>
</evidence>
<comment type="similarity">
    <text evidence="2 12">Belongs to the TonB-dependent receptor family.</text>
</comment>
<dbReference type="GO" id="GO:0015891">
    <property type="term" value="P:siderophore transport"/>
    <property type="evidence" value="ECO:0007669"/>
    <property type="project" value="UniProtKB-ARBA"/>
</dbReference>
<evidence type="ECO:0000256" key="9">
    <source>
        <dbReference type="ARBA" id="ARBA00023136"/>
    </source>
</evidence>
<dbReference type="FunFam" id="2.170.130.10:FF:000001">
    <property type="entry name" value="Catecholate siderophore TonB-dependent receptor"/>
    <property type="match status" value="1"/>
</dbReference>
<dbReference type="PANTHER" id="PTHR32552:SF90">
    <property type="entry name" value="METAL-PSEUDOPALINE RECEPTOR CNTO"/>
    <property type="match status" value="1"/>
</dbReference>
<evidence type="ECO:0000313" key="16">
    <source>
        <dbReference type="EMBL" id="PHH44142.1"/>
    </source>
</evidence>
<sequence>MRRTLLSICVLQALSPASWADQTGATPSTLELDATDVIGTANYERADGPVQGYRATRSASATRTDTSIHETAQSISVVSKDAVEDLGATRLQDALDYAGGVGRANNFGGQGLTTFTVRGFTTGEFYRNGFPINRGYPNMPDANTIERLEVLRGPATMLYGRGDPGGTFNVVSKQPLPESSVTLGSQLNDQGMKRGTLDASGPLDEEGRLAYRLNVVGEGGDTFRDHVETERYGIAPVLTWQATDTT</sequence>
<name>A0A2C5WH67_PSEPU</name>
<evidence type="ECO:0000256" key="8">
    <source>
        <dbReference type="ARBA" id="ARBA00023077"/>
    </source>
</evidence>
<dbReference type="InterPro" id="IPR039426">
    <property type="entry name" value="TonB-dep_rcpt-like"/>
</dbReference>
<keyword evidence="3 12" id="KW-0813">Transport</keyword>
<reference evidence="17" key="1">
    <citation type="submission" date="2017-10" db="EMBL/GenBank/DDBJ databases">
        <title>FDA dAtabase for Regulatory Grade micrObial Sequences (FDA-ARGOS): Supporting development and validation of Infectious Disease Dx tests.</title>
        <authorList>
            <person name="Goldberg B."/>
            <person name="Campos J."/>
            <person name="Tallon L."/>
            <person name="Sadzewicz L."/>
            <person name="Ott S."/>
            <person name="Zhao X."/>
            <person name="Nagaraj S."/>
            <person name="Vavikolanu K."/>
            <person name="Aluvathingal J."/>
            <person name="Nadendla S."/>
            <person name="Geyer C."/>
            <person name="Sichtig H."/>
        </authorList>
    </citation>
    <scope>NUCLEOTIDE SEQUENCE [LARGE SCALE GENOMIC DNA]</scope>
    <source>
        <strain evidence="17">FDAARGOS_376</strain>
    </source>
</reference>
<evidence type="ECO:0000256" key="5">
    <source>
        <dbReference type="ARBA" id="ARBA00022692"/>
    </source>
</evidence>
<feature type="chain" id="PRO_5013287847" evidence="14">
    <location>
        <begin position="21"/>
        <end position="246"/>
    </location>
</feature>
<dbReference type="InterPro" id="IPR037066">
    <property type="entry name" value="Plug_dom_sf"/>
</dbReference>
<dbReference type="GO" id="GO:0015344">
    <property type="term" value="F:siderophore uptake transmembrane transporter activity"/>
    <property type="evidence" value="ECO:0007669"/>
    <property type="project" value="TreeGrafter"/>
</dbReference>
<dbReference type="RefSeq" id="WP_153049091.1">
    <property type="nucleotide sequence ID" value="NZ_PDKZ01000002.1"/>
</dbReference>
<dbReference type="PROSITE" id="PS52016">
    <property type="entry name" value="TONB_DEPENDENT_REC_3"/>
    <property type="match status" value="1"/>
</dbReference>
<feature type="non-terminal residue" evidence="16">
    <location>
        <position position="246"/>
    </location>
</feature>
<feature type="domain" description="TonB-dependent receptor plug" evidence="15">
    <location>
        <begin position="69"/>
        <end position="167"/>
    </location>
</feature>
<evidence type="ECO:0000256" key="13">
    <source>
        <dbReference type="SAM" id="MobiDB-lite"/>
    </source>
</evidence>
<comment type="subcellular location">
    <subcellularLocation>
        <location evidence="1 12">Cell outer membrane</location>
        <topology evidence="1 12">Multi-pass membrane protein</topology>
    </subcellularLocation>
</comment>
<feature type="region of interest" description="Disordered" evidence="13">
    <location>
        <begin position="184"/>
        <end position="203"/>
    </location>
</feature>
<dbReference type="InterPro" id="IPR012910">
    <property type="entry name" value="Plug_dom"/>
</dbReference>
<dbReference type="Pfam" id="PF07715">
    <property type="entry name" value="Plug"/>
    <property type="match status" value="1"/>
</dbReference>
<dbReference type="Gene3D" id="2.170.130.10">
    <property type="entry name" value="TonB-dependent receptor, plug domain"/>
    <property type="match status" value="1"/>
</dbReference>